<dbReference type="Gene3D" id="3.40.50.300">
    <property type="entry name" value="P-loop containing nucleotide triphosphate hydrolases"/>
    <property type="match status" value="1"/>
</dbReference>
<feature type="domain" description="Phosphoribulokinase/uridine kinase" evidence="1">
    <location>
        <begin position="70"/>
        <end position="136"/>
    </location>
</feature>
<dbReference type="AlphaFoldDB" id="A0A6F8YQB7"/>
<proteinExistence type="predicted"/>
<keyword evidence="3" id="KW-1185">Reference proteome</keyword>
<sequence length="272" mass="28036">MIDDLLARAAALAGAAVPGGGVPGVPGGAATGVPGVPGVPGGGVPGVPSVPGGGVPAVPGGAAHRGERVVLGIAGCPAAGKSTLAELLVRGLGAAGVPAALVPMDGFHLADAALDRLGRRGRKGAIDTFDADGYLALLRRLRTDRRRTVWAPGFERHLEQPIAGSIGVDPDVRVVVTEGNYLLAGAEPWPEVRAELTETWFVELDEPSRRERLIARHVEFGKTPDEAVRWVSTVDDPNARLIAATRDRADLVVDMSVPHTGEWRQAGGVSPS</sequence>
<dbReference type="KEGG" id="psuu:Psuf_056500"/>
<evidence type="ECO:0000313" key="3">
    <source>
        <dbReference type="Proteomes" id="UP000503011"/>
    </source>
</evidence>
<organism evidence="2 3">
    <name type="scientific">Phytohabitans suffuscus</name>
    <dbReference type="NCBI Taxonomy" id="624315"/>
    <lineage>
        <taxon>Bacteria</taxon>
        <taxon>Bacillati</taxon>
        <taxon>Actinomycetota</taxon>
        <taxon>Actinomycetes</taxon>
        <taxon>Micromonosporales</taxon>
        <taxon>Micromonosporaceae</taxon>
    </lineage>
</organism>
<evidence type="ECO:0000313" key="2">
    <source>
        <dbReference type="EMBL" id="BCB88337.1"/>
    </source>
</evidence>
<dbReference type="NCBIfam" id="NF006743">
    <property type="entry name" value="PRK09270.1-2"/>
    <property type="match status" value="1"/>
</dbReference>
<reference evidence="2 3" key="2">
    <citation type="submission" date="2020-03" db="EMBL/GenBank/DDBJ databases">
        <authorList>
            <person name="Ichikawa N."/>
            <person name="Kimura A."/>
            <person name="Kitahashi Y."/>
            <person name="Uohara A."/>
        </authorList>
    </citation>
    <scope>NUCLEOTIDE SEQUENCE [LARGE SCALE GENOMIC DNA]</scope>
    <source>
        <strain evidence="2 3">NBRC 105367</strain>
    </source>
</reference>
<reference evidence="2 3" key="1">
    <citation type="submission" date="2020-03" db="EMBL/GenBank/DDBJ databases">
        <title>Whole genome shotgun sequence of Phytohabitans suffuscus NBRC 105367.</title>
        <authorList>
            <person name="Komaki H."/>
            <person name="Tamura T."/>
        </authorList>
    </citation>
    <scope>NUCLEOTIDE SEQUENCE [LARGE SCALE GENOMIC DNA]</scope>
    <source>
        <strain evidence="2 3">NBRC 105367</strain>
    </source>
</reference>
<dbReference type="SUPFAM" id="SSF52540">
    <property type="entry name" value="P-loop containing nucleoside triphosphate hydrolases"/>
    <property type="match status" value="1"/>
</dbReference>
<name>A0A6F8YQB7_9ACTN</name>
<dbReference type="EMBL" id="AP022871">
    <property type="protein sequence ID" value="BCB88337.1"/>
    <property type="molecule type" value="Genomic_DNA"/>
</dbReference>
<accession>A0A6F8YQB7</accession>
<dbReference type="GO" id="GO:0016301">
    <property type="term" value="F:kinase activity"/>
    <property type="evidence" value="ECO:0007669"/>
    <property type="project" value="InterPro"/>
</dbReference>
<gene>
    <name evidence="2" type="ORF">Psuf_056500</name>
</gene>
<protein>
    <recommendedName>
        <fullName evidence="1">Phosphoribulokinase/uridine kinase domain-containing protein</fullName>
    </recommendedName>
</protein>
<dbReference type="Pfam" id="PF00485">
    <property type="entry name" value="PRK"/>
    <property type="match status" value="1"/>
</dbReference>
<evidence type="ECO:0000259" key="1">
    <source>
        <dbReference type="Pfam" id="PF00485"/>
    </source>
</evidence>
<dbReference type="InterPro" id="IPR027417">
    <property type="entry name" value="P-loop_NTPase"/>
</dbReference>
<dbReference type="Proteomes" id="UP000503011">
    <property type="component" value="Chromosome"/>
</dbReference>
<dbReference type="PANTHER" id="PTHR10285">
    <property type="entry name" value="URIDINE KINASE"/>
    <property type="match status" value="1"/>
</dbReference>
<dbReference type="GO" id="GO:0005524">
    <property type="term" value="F:ATP binding"/>
    <property type="evidence" value="ECO:0007669"/>
    <property type="project" value="InterPro"/>
</dbReference>
<dbReference type="InterPro" id="IPR006083">
    <property type="entry name" value="PRK/URK"/>
</dbReference>